<evidence type="ECO:0000256" key="2">
    <source>
        <dbReference type="ARBA" id="ARBA00009347"/>
    </source>
</evidence>
<protein>
    <submittedName>
        <fullName evidence="7">Alkylation response protein AidB-like acyl-CoA dehydrogenase</fullName>
    </submittedName>
</protein>
<dbReference type="PROSITE" id="PS00073">
    <property type="entry name" value="ACYL_COA_DH_2"/>
    <property type="match status" value="1"/>
</dbReference>
<keyword evidence="3" id="KW-0285">Flavoprotein</keyword>
<evidence type="ECO:0000259" key="5">
    <source>
        <dbReference type="Pfam" id="PF00441"/>
    </source>
</evidence>
<organism evidence="7 8">
    <name type="scientific">Actinomadura hallensis</name>
    <dbReference type="NCBI Taxonomy" id="337895"/>
    <lineage>
        <taxon>Bacteria</taxon>
        <taxon>Bacillati</taxon>
        <taxon>Actinomycetota</taxon>
        <taxon>Actinomycetes</taxon>
        <taxon>Streptosporangiales</taxon>
        <taxon>Thermomonosporaceae</taxon>
        <taxon>Actinomadura</taxon>
    </lineage>
</organism>
<dbReference type="GO" id="GO:0050660">
    <property type="term" value="F:flavin adenine dinucleotide binding"/>
    <property type="evidence" value="ECO:0007669"/>
    <property type="project" value="InterPro"/>
</dbReference>
<feature type="domain" description="Acyl-CoA dehydrogenase/oxidase N-terminal" evidence="6">
    <location>
        <begin position="12"/>
        <end position="94"/>
    </location>
</feature>
<keyword evidence="8" id="KW-1185">Reference proteome</keyword>
<dbReference type="InterPro" id="IPR013786">
    <property type="entry name" value="AcylCoA_DH/ox_N"/>
</dbReference>
<dbReference type="Gene3D" id="1.10.540.10">
    <property type="entry name" value="Acyl-CoA dehydrogenase/oxidase, N-terminal domain"/>
    <property type="match status" value="1"/>
</dbReference>
<evidence type="ECO:0000256" key="4">
    <source>
        <dbReference type="ARBA" id="ARBA00022827"/>
    </source>
</evidence>
<sequence length="351" mass="35804">MSRDWRGPVLEADHRDLVAMLDAFAADNPGPLEDGAEVAPLVVRLAELGVWTLGAAADHGGGGADPTMTAVAFERMGRYWPALGWASVQAHVAADLIGASHPELMSELHAGRARVAVVRASSPHVRLSFADGRLSGTVGRVDAAGPRPHLVVLDNDGTARLVEPDALEGRGLARTGLGGAFTSALEVSASADQVHELSGRDLPASLGRLWCGAAAVAAGIAGAAADGAASYAAGRRQFGDALTAIPTVRQSLLDQVADTVTALTASIAVDHSDLAQAYAAVSRACDGAIDVAAAALQTHGGYGYLSEYPAERFLRDAVSLRAAVDVQSAARVGAADLVGRRSEDSALGAVS</sequence>
<gene>
    <name evidence="7" type="ORF">FHX41_3328</name>
</gene>
<dbReference type="InterPro" id="IPR009075">
    <property type="entry name" value="AcylCo_DH/oxidase_C"/>
</dbReference>
<accession>A0A543IGI7</accession>
<comment type="cofactor">
    <cofactor evidence="1">
        <name>FAD</name>
        <dbReference type="ChEBI" id="CHEBI:57692"/>
    </cofactor>
</comment>
<dbReference type="PANTHER" id="PTHR43884">
    <property type="entry name" value="ACYL-COA DEHYDROGENASE"/>
    <property type="match status" value="1"/>
</dbReference>
<evidence type="ECO:0000313" key="7">
    <source>
        <dbReference type="EMBL" id="TQM69630.1"/>
    </source>
</evidence>
<dbReference type="Pfam" id="PF00441">
    <property type="entry name" value="Acyl-CoA_dh_1"/>
    <property type="match status" value="1"/>
</dbReference>
<keyword evidence="4" id="KW-0274">FAD</keyword>
<proteinExistence type="inferred from homology"/>
<dbReference type="InterPro" id="IPR036250">
    <property type="entry name" value="AcylCo_DH-like_C"/>
</dbReference>
<comment type="caution">
    <text evidence="7">The sequence shown here is derived from an EMBL/GenBank/DDBJ whole genome shotgun (WGS) entry which is preliminary data.</text>
</comment>
<dbReference type="Proteomes" id="UP000316706">
    <property type="component" value="Unassembled WGS sequence"/>
</dbReference>
<dbReference type="GO" id="GO:0003995">
    <property type="term" value="F:acyl-CoA dehydrogenase activity"/>
    <property type="evidence" value="ECO:0007669"/>
    <property type="project" value="InterPro"/>
</dbReference>
<evidence type="ECO:0000259" key="6">
    <source>
        <dbReference type="Pfam" id="PF02771"/>
    </source>
</evidence>
<dbReference type="EMBL" id="VFPO01000001">
    <property type="protein sequence ID" value="TQM69630.1"/>
    <property type="molecule type" value="Genomic_DNA"/>
</dbReference>
<dbReference type="Gene3D" id="1.20.140.10">
    <property type="entry name" value="Butyryl-CoA Dehydrogenase, subunit A, domain 3"/>
    <property type="match status" value="1"/>
</dbReference>
<dbReference type="InterPro" id="IPR006089">
    <property type="entry name" value="Acyl-CoA_DH_CS"/>
</dbReference>
<evidence type="ECO:0000256" key="1">
    <source>
        <dbReference type="ARBA" id="ARBA00001974"/>
    </source>
</evidence>
<feature type="domain" description="Acyl-CoA dehydrogenase/oxidase C-terminal" evidence="5">
    <location>
        <begin position="213"/>
        <end position="321"/>
    </location>
</feature>
<dbReference type="SUPFAM" id="SSF56645">
    <property type="entry name" value="Acyl-CoA dehydrogenase NM domain-like"/>
    <property type="match status" value="1"/>
</dbReference>
<evidence type="ECO:0000313" key="8">
    <source>
        <dbReference type="Proteomes" id="UP000316706"/>
    </source>
</evidence>
<name>A0A543IGI7_9ACTN</name>
<dbReference type="SUPFAM" id="SSF47203">
    <property type="entry name" value="Acyl-CoA dehydrogenase C-terminal domain-like"/>
    <property type="match status" value="1"/>
</dbReference>
<comment type="similarity">
    <text evidence="2">Belongs to the acyl-CoA dehydrogenase family.</text>
</comment>
<dbReference type="InterPro" id="IPR037069">
    <property type="entry name" value="AcylCoA_DH/ox_N_sf"/>
</dbReference>
<dbReference type="InterPro" id="IPR009100">
    <property type="entry name" value="AcylCoA_DH/oxidase_NM_dom_sf"/>
</dbReference>
<dbReference type="AlphaFoldDB" id="A0A543IGI7"/>
<evidence type="ECO:0000256" key="3">
    <source>
        <dbReference type="ARBA" id="ARBA00022630"/>
    </source>
</evidence>
<dbReference type="PANTHER" id="PTHR43884:SF12">
    <property type="entry name" value="ISOVALERYL-COA DEHYDROGENASE, MITOCHONDRIAL-RELATED"/>
    <property type="match status" value="1"/>
</dbReference>
<dbReference type="RefSeq" id="WP_221635337.1">
    <property type="nucleotide sequence ID" value="NZ_VFPO01000001.1"/>
</dbReference>
<reference evidence="7 8" key="1">
    <citation type="submission" date="2019-06" db="EMBL/GenBank/DDBJ databases">
        <title>Sequencing the genomes of 1000 actinobacteria strains.</title>
        <authorList>
            <person name="Klenk H.-P."/>
        </authorList>
    </citation>
    <scope>NUCLEOTIDE SEQUENCE [LARGE SCALE GENOMIC DNA]</scope>
    <source>
        <strain evidence="7 8">DSM 45043</strain>
    </source>
</reference>
<dbReference type="Pfam" id="PF02771">
    <property type="entry name" value="Acyl-CoA_dh_N"/>
    <property type="match status" value="1"/>
</dbReference>